<comment type="caution">
    <text evidence="3">The sequence shown here is derived from an EMBL/GenBank/DDBJ whole genome shotgun (WGS) entry which is preliminary data.</text>
</comment>
<proteinExistence type="predicted"/>
<name>A0A8J5FPJ8_ZINOF</name>
<dbReference type="Proteomes" id="UP000734854">
    <property type="component" value="Unassembled WGS sequence"/>
</dbReference>
<dbReference type="InterPro" id="IPR005069">
    <property type="entry name" value="Nucl-diP-sugar_transferase"/>
</dbReference>
<feature type="region of interest" description="Disordered" evidence="1">
    <location>
        <begin position="351"/>
        <end position="380"/>
    </location>
</feature>
<accession>A0A8J5FPJ8</accession>
<evidence type="ECO:0000259" key="2">
    <source>
        <dbReference type="Pfam" id="PF03407"/>
    </source>
</evidence>
<sequence length="518" mass="58554">MQKKQALRDELDIALEETSMDNKILIIAILNRAYMGENGMLDLFLQSLHQGEKTEFLINHLLLVAVDQLAFNQCKILQLHCYHLVSDSASFSKEAFYMSDDFIKMMWRRTQFLREVLRRGYSFIFTDMDILWLRNPLTKLSGGEDLQISCDKYNSQRPFDAASNFINTGFYFISANKRTIAMFDHWNGATNRSLGMKDQDVLLKLNIEGVLGKLGVRVKYLDNNYFSGFCHKSRDFRKVITMHANCCVGTKAKLIDLRAFFEAWKINNGTSNATWPAHKSCLFAKNRKLISESAMWSGYQRACLLLLWSYDTERWKEVLACSDGECGEAEWSRAAGDDQCREVERIPTAGGGECRKLDEASGCSHEENRTHHSRSDEEDKIKSDKVIESVLSECRGARAQDLGHGEDDADAVIFERPNHPRAPPTMPDPSLTYLALNARTIPRRLGAWVTNVGLGGVPHTDPDQFPTRFSVYPSKCPPLLRYPTAYSPHQDKGHGADASSGCERVGGNTSPKILSNLH</sequence>
<evidence type="ECO:0000313" key="3">
    <source>
        <dbReference type="EMBL" id="KAG6493378.1"/>
    </source>
</evidence>
<gene>
    <name evidence="3" type="ORF">ZIOFF_048361</name>
</gene>
<feature type="compositionally biased region" description="Basic and acidic residues" evidence="1">
    <location>
        <begin position="353"/>
        <end position="380"/>
    </location>
</feature>
<dbReference type="PANTHER" id="PTHR46038:SF12">
    <property type="entry name" value="OS03G0731800 PROTEIN"/>
    <property type="match status" value="1"/>
</dbReference>
<feature type="domain" description="Nucleotide-diphospho-sugar transferase" evidence="2">
    <location>
        <begin position="57"/>
        <end position="256"/>
    </location>
</feature>
<evidence type="ECO:0000256" key="1">
    <source>
        <dbReference type="SAM" id="MobiDB-lite"/>
    </source>
</evidence>
<feature type="compositionally biased region" description="Polar residues" evidence="1">
    <location>
        <begin position="507"/>
        <end position="518"/>
    </location>
</feature>
<keyword evidence="4" id="KW-1185">Reference proteome</keyword>
<organism evidence="3 4">
    <name type="scientific">Zingiber officinale</name>
    <name type="common">Ginger</name>
    <name type="synonym">Amomum zingiber</name>
    <dbReference type="NCBI Taxonomy" id="94328"/>
    <lineage>
        <taxon>Eukaryota</taxon>
        <taxon>Viridiplantae</taxon>
        <taxon>Streptophyta</taxon>
        <taxon>Embryophyta</taxon>
        <taxon>Tracheophyta</taxon>
        <taxon>Spermatophyta</taxon>
        <taxon>Magnoliopsida</taxon>
        <taxon>Liliopsida</taxon>
        <taxon>Zingiberales</taxon>
        <taxon>Zingiberaceae</taxon>
        <taxon>Zingiber</taxon>
    </lineage>
</organism>
<dbReference type="PANTHER" id="PTHR46038">
    <property type="entry name" value="EXPRESSED PROTEIN-RELATED"/>
    <property type="match status" value="1"/>
</dbReference>
<dbReference type="EMBL" id="JACMSC010000013">
    <property type="protein sequence ID" value="KAG6493378.1"/>
    <property type="molecule type" value="Genomic_DNA"/>
</dbReference>
<reference evidence="3 4" key="1">
    <citation type="submission" date="2020-08" db="EMBL/GenBank/DDBJ databases">
        <title>Plant Genome Project.</title>
        <authorList>
            <person name="Zhang R.-G."/>
        </authorList>
    </citation>
    <scope>NUCLEOTIDE SEQUENCE [LARGE SCALE GENOMIC DNA]</scope>
    <source>
        <tissue evidence="3">Rhizome</tissue>
    </source>
</reference>
<dbReference type="Pfam" id="PF03407">
    <property type="entry name" value="Nucleotid_trans"/>
    <property type="match status" value="1"/>
</dbReference>
<feature type="region of interest" description="Disordered" evidence="1">
    <location>
        <begin position="484"/>
        <end position="518"/>
    </location>
</feature>
<dbReference type="AlphaFoldDB" id="A0A8J5FPJ8"/>
<dbReference type="InterPro" id="IPR044821">
    <property type="entry name" value="At1g28695/At4g15970-like"/>
</dbReference>
<evidence type="ECO:0000313" key="4">
    <source>
        <dbReference type="Proteomes" id="UP000734854"/>
    </source>
</evidence>
<protein>
    <recommendedName>
        <fullName evidence="2">Nucleotide-diphospho-sugar transferase domain-containing protein</fullName>
    </recommendedName>
</protein>